<name>A0A379WQ95_SALET</name>
<reference evidence="1 2" key="1">
    <citation type="submission" date="2018-06" db="EMBL/GenBank/DDBJ databases">
        <authorList>
            <consortium name="Pathogen Informatics"/>
            <person name="Doyle S."/>
        </authorList>
    </citation>
    <scope>NUCLEOTIDE SEQUENCE [LARGE SCALE GENOMIC DNA]</scope>
    <source>
        <strain evidence="1 2">NCTC8261</strain>
    </source>
</reference>
<dbReference type="EMBL" id="UGXT01000002">
    <property type="protein sequence ID" value="SUH35798.1"/>
    <property type="molecule type" value="Genomic_DNA"/>
</dbReference>
<proteinExistence type="predicted"/>
<dbReference type="AlphaFoldDB" id="A0A379WQ95"/>
<evidence type="ECO:0000313" key="2">
    <source>
        <dbReference type="Proteomes" id="UP000254712"/>
    </source>
</evidence>
<gene>
    <name evidence="1" type="ORF">NCTC8261_02039</name>
</gene>
<evidence type="ECO:0000313" key="1">
    <source>
        <dbReference type="EMBL" id="SUH35798.1"/>
    </source>
</evidence>
<protein>
    <submittedName>
        <fullName evidence="1">Intimin</fullName>
    </submittedName>
</protein>
<organism evidence="1 2">
    <name type="scientific">Salmonella enterica I</name>
    <dbReference type="NCBI Taxonomy" id="59201"/>
    <lineage>
        <taxon>Bacteria</taxon>
        <taxon>Pseudomonadati</taxon>
        <taxon>Pseudomonadota</taxon>
        <taxon>Gammaproteobacteria</taxon>
        <taxon>Enterobacterales</taxon>
        <taxon>Enterobacteriaceae</taxon>
        <taxon>Salmonella</taxon>
    </lineage>
</organism>
<dbReference type="Proteomes" id="UP000254712">
    <property type="component" value="Unassembled WGS sequence"/>
</dbReference>
<accession>A0A379WQ95</accession>
<sequence length="83" mass="9427">MRDKNKDNVFQMSEQLTEEEMALYDYQWEFTGQSTNGHTGALANTMNEDLVLPVTNKEAAQKFAANEEDGVQGYGIRVTYSQK</sequence>